<keyword evidence="4 9" id="KW-0067">ATP-binding</keyword>
<dbReference type="InterPro" id="IPR003439">
    <property type="entry name" value="ABC_transporter-like_ATP-bd"/>
</dbReference>
<evidence type="ECO:0000259" key="8">
    <source>
        <dbReference type="PROSITE" id="PS50893"/>
    </source>
</evidence>
<sequence>MSKPVRSARVAGPAPSRGPGPGLRLPDRLPARSRSRKRTVMSTGGAPFLISVKDLTLDRGGRRLVTGLALRVRSGEAFVLTGPNGSGKTTFLRALGGLVNPAAGEIERPAPEAIAFLGHADALKPGETVRDALRFWAAFQGGAEMTVEHALSRFAIAHLERRACGRLSAGQRRRVALARIVLSGRALWLLDEPAAPLDTRGRALLAEAVERHCAAGGAVIAATHVDLGWPGARTLEFGS</sequence>
<dbReference type="SMART" id="SM00382">
    <property type="entry name" value="AAA"/>
    <property type="match status" value="1"/>
</dbReference>
<dbReference type="Pfam" id="PF00005">
    <property type="entry name" value="ABC_tran"/>
    <property type="match status" value="1"/>
</dbReference>
<dbReference type="EMBL" id="SRXV01000002">
    <property type="protein sequence ID" value="TGY93344.1"/>
    <property type="molecule type" value="Genomic_DNA"/>
</dbReference>
<dbReference type="GO" id="GO:0005524">
    <property type="term" value="F:ATP binding"/>
    <property type="evidence" value="ECO:0007669"/>
    <property type="project" value="UniProtKB-KW"/>
</dbReference>
<evidence type="ECO:0000313" key="10">
    <source>
        <dbReference type="Proteomes" id="UP000305451"/>
    </source>
</evidence>
<keyword evidence="3" id="KW-0201">Cytochrome c-type biogenesis</keyword>
<dbReference type="InterPro" id="IPR027417">
    <property type="entry name" value="P-loop_NTPase"/>
</dbReference>
<proteinExistence type="predicted"/>
<evidence type="ECO:0000256" key="7">
    <source>
        <dbReference type="SAM" id="MobiDB-lite"/>
    </source>
</evidence>
<dbReference type="InterPro" id="IPR017871">
    <property type="entry name" value="ABC_transporter-like_CS"/>
</dbReference>
<evidence type="ECO:0000256" key="5">
    <source>
        <dbReference type="ARBA" id="ARBA00022967"/>
    </source>
</evidence>
<dbReference type="PROSITE" id="PS50893">
    <property type="entry name" value="ABC_TRANSPORTER_2"/>
    <property type="match status" value="1"/>
</dbReference>
<dbReference type="InterPro" id="IPR005895">
    <property type="entry name" value="ABC_transptr_haem_export_CcmA"/>
</dbReference>
<accession>A0A4S2HBN1</accession>
<dbReference type="Proteomes" id="UP000305451">
    <property type="component" value="Unassembled WGS sequence"/>
</dbReference>
<keyword evidence="6" id="KW-0472">Membrane</keyword>
<feature type="region of interest" description="Disordered" evidence="7">
    <location>
        <begin position="1"/>
        <end position="40"/>
    </location>
</feature>
<evidence type="ECO:0000256" key="4">
    <source>
        <dbReference type="ARBA" id="ARBA00022840"/>
    </source>
</evidence>
<dbReference type="AlphaFoldDB" id="A0A4S2HBN1"/>
<dbReference type="SUPFAM" id="SSF52540">
    <property type="entry name" value="P-loop containing nucleoside triphosphate hydrolases"/>
    <property type="match status" value="1"/>
</dbReference>
<evidence type="ECO:0000256" key="1">
    <source>
        <dbReference type="ARBA" id="ARBA00022448"/>
    </source>
</evidence>
<evidence type="ECO:0000313" key="9">
    <source>
        <dbReference type="EMBL" id="TGY93344.1"/>
    </source>
</evidence>
<dbReference type="InterPro" id="IPR003593">
    <property type="entry name" value="AAA+_ATPase"/>
</dbReference>
<keyword evidence="5" id="KW-1278">Translocase</keyword>
<protein>
    <submittedName>
        <fullName evidence="9">Heme ABC exporter ATP-binding protein CcmA</fullName>
    </submittedName>
</protein>
<evidence type="ECO:0000256" key="6">
    <source>
        <dbReference type="ARBA" id="ARBA00023136"/>
    </source>
</evidence>
<evidence type="ECO:0000256" key="3">
    <source>
        <dbReference type="ARBA" id="ARBA00022748"/>
    </source>
</evidence>
<dbReference type="Gene3D" id="3.40.50.300">
    <property type="entry name" value="P-loop containing nucleotide triphosphate hydrolases"/>
    <property type="match status" value="1"/>
</dbReference>
<gene>
    <name evidence="9" type="primary">ccmA</name>
    <name evidence="9" type="ORF">E5162_09885</name>
</gene>
<evidence type="ECO:0000256" key="2">
    <source>
        <dbReference type="ARBA" id="ARBA00022741"/>
    </source>
</evidence>
<dbReference type="GO" id="GO:0022857">
    <property type="term" value="F:transmembrane transporter activity"/>
    <property type="evidence" value="ECO:0007669"/>
    <property type="project" value="InterPro"/>
</dbReference>
<reference evidence="9 10" key="1">
    <citation type="journal article" date="2013" name="Int. J. Syst. Evol. Microbiol.">
        <title>Marinicauda pacifica gen. nov., sp. nov., a prosthecate alphaproteobacterium of the family Hyphomonadaceae isolated from deep seawater.</title>
        <authorList>
            <person name="Zhang X.Y."/>
            <person name="Li G.W."/>
            <person name="Wang C.S."/>
            <person name="Zhang Y.J."/>
            <person name="Xu X.W."/>
            <person name="Li H."/>
            <person name="Liu A."/>
            <person name="Liu C."/>
            <person name="Xie B.B."/>
            <person name="Qin Q.L."/>
            <person name="Xu Z."/>
            <person name="Chen X.L."/>
            <person name="Zhou B.C."/>
            <person name="Zhang Y.Z."/>
        </authorList>
    </citation>
    <scope>NUCLEOTIDE SEQUENCE [LARGE SCALE GENOMIC DNA]</scope>
    <source>
        <strain evidence="9 10">P-1 km-3</strain>
    </source>
</reference>
<dbReference type="GO" id="GO:0016887">
    <property type="term" value="F:ATP hydrolysis activity"/>
    <property type="evidence" value="ECO:0007669"/>
    <property type="project" value="InterPro"/>
</dbReference>
<dbReference type="PANTHER" id="PTHR43499">
    <property type="entry name" value="ABC TRANSPORTER I FAMILY MEMBER 1"/>
    <property type="match status" value="1"/>
</dbReference>
<keyword evidence="10" id="KW-1185">Reference proteome</keyword>
<comment type="caution">
    <text evidence="9">The sequence shown here is derived from an EMBL/GenBank/DDBJ whole genome shotgun (WGS) entry which is preliminary data.</text>
</comment>
<feature type="compositionally biased region" description="Low complexity" evidence="7">
    <location>
        <begin position="8"/>
        <end position="17"/>
    </location>
</feature>
<organism evidence="9 10">
    <name type="scientific">Marinicauda pacifica</name>
    <dbReference type="NCBI Taxonomy" id="1133559"/>
    <lineage>
        <taxon>Bacteria</taxon>
        <taxon>Pseudomonadati</taxon>
        <taxon>Pseudomonadota</taxon>
        <taxon>Alphaproteobacteria</taxon>
        <taxon>Maricaulales</taxon>
        <taxon>Maricaulaceae</taxon>
        <taxon>Marinicauda</taxon>
    </lineage>
</organism>
<keyword evidence="1" id="KW-0813">Transport</keyword>
<dbReference type="NCBIfam" id="TIGR01189">
    <property type="entry name" value="ccmA"/>
    <property type="match status" value="1"/>
</dbReference>
<keyword evidence="2" id="KW-0547">Nucleotide-binding</keyword>
<dbReference type="PROSITE" id="PS00211">
    <property type="entry name" value="ABC_TRANSPORTER_1"/>
    <property type="match status" value="1"/>
</dbReference>
<dbReference type="GO" id="GO:0017004">
    <property type="term" value="P:cytochrome complex assembly"/>
    <property type="evidence" value="ECO:0007669"/>
    <property type="project" value="UniProtKB-KW"/>
</dbReference>
<name>A0A4S2HBN1_9PROT</name>
<feature type="domain" description="ABC transporter" evidence="8">
    <location>
        <begin position="50"/>
        <end position="237"/>
    </location>
</feature>
<dbReference type="PANTHER" id="PTHR43499:SF1">
    <property type="entry name" value="ABC TRANSPORTER I FAMILY MEMBER 1"/>
    <property type="match status" value="1"/>
</dbReference>